<proteinExistence type="predicted"/>
<keyword evidence="2" id="KW-1185">Reference proteome</keyword>
<comment type="caution">
    <text evidence="1">The sequence shown here is derived from an EMBL/GenBank/DDBJ whole genome shotgun (WGS) entry which is preliminary data.</text>
</comment>
<accession>A0AAD9D0S8</accession>
<sequence>MYGSQNRDGLWSKVGPNYLAHFAANLGSNEGLGPIQALLPRVDVTLPGVHYQLPDESGGLIRPPPNVGGNYDITLKFFIDPLTTEIYGFPDLAAAQAFNPDVEELCMERFPVGGSPGYCDAYWPADPNANPDAVQLYAVQISPTSANPIRGWVTPTANGPALSADTPATWFLSGTGQSGKSLSATLDGTTQQLVTLAGIVSGPNFAQGQPQLAQNAPSYFQRDWLSANSLDGGILTPIPVFNGQPAVWQWDYLPGQTIFIHPDMANAAMSNPNFVQVCIETVKVGNSPTGVCEN</sequence>
<dbReference type="EMBL" id="JAODAN010000005">
    <property type="protein sequence ID" value="KAK1923928.1"/>
    <property type="molecule type" value="Genomic_DNA"/>
</dbReference>
<name>A0AAD9D0S8_PAPLA</name>
<protein>
    <submittedName>
        <fullName evidence="1">Uncharacterized protein</fullName>
    </submittedName>
</protein>
<evidence type="ECO:0000313" key="1">
    <source>
        <dbReference type="EMBL" id="KAK1923928.1"/>
    </source>
</evidence>
<evidence type="ECO:0000313" key="2">
    <source>
        <dbReference type="Proteomes" id="UP001182556"/>
    </source>
</evidence>
<reference evidence="1" key="1">
    <citation type="submission" date="2023-02" db="EMBL/GenBank/DDBJ databases">
        <title>Identification and recombinant expression of a fungal hydrolase from Papiliotrema laurentii that hydrolyzes apple cutin and clears colloidal polyester polyurethane.</title>
        <authorList>
            <consortium name="DOE Joint Genome Institute"/>
            <person name="Roman V.A."/>
            <person name="Bojanowski C."/>
            <person name="Crable B.R."/>
            <person name="Wagner D.N."/>
            <person name="Hung C.S."/>
            <person name="Nadeau L.J."/>
            <person name="Schratz L."/>
            <person name="Haridas S."/>
            <person name="Pangilinan J."/>
            <person name="Lipzen A."/>
            <person name="Na H."/>
            <person name="Yan M."/>
            <person name="Ng V."/>
            <person name="Grigoriev I.V."/>
            <person name="Spatafora J.W."/>
            <person name="Barlow D."/>
            <person name="Biffinger J."/>
            <person name="Kelley-Loughnane N."/>
            <person name="Varaljay V.A."/>
            <person name="Crookes-Goodson W.J."/>
        </authorList>
    </citation>
    <scope>NUCLEOTIDE SEQUENCE</scope>
    <source>
        <strain evidence="1">5307AH</strain>
    </source>
</reference>
<gene>
    <name evidence="1" type="ORF">DB88DRAFT_488482</name>
</gene>
<organism evidence="1 2">
    <name type="scientific">Papiliotrema laurentii</name>
    <name type="common">Cryptococcus laurentii</name>
    <dbReference type="NCBI Taxonomy" id="5418"/>
    <lineage>
        <taxon>Eukaryota</taxon>
        <taxon>Fungi</taxon>
        <taxon>Dikarya</taxon>
        <taxon>Basidiomycota</taxon>
        <taxon>Agaricomycotina</taxon>
        <taxon>Tremellomycetes</taxon>
        <taxon>Tremellales</taxon>
        <taxon>Rhynchogastremaceae</taxon>
        <taxon>Papiliotrema</taxon>
    </lineage>
</organism>
<dbReference type="Proteomes" id="UP001182556">
    <property type="component" value="Unassembled WGS sequence"/>
</dbReference>
<dbReference type="AlphaFoldDB" id="A0AAD9D0S8"/>